<organism evidence="2 3">
    <name type="scientific">Acer negundo</name>
    <name type="common">Box elder</name>
    <dbReference type="NCBI Taxonomy" id="4023"/>
    <lineage>
        <taxon>Eukaryota</taxon>
        <taxon>Viridiplantae</taxon>
        <taxon>Streptophyta</taxon>
        <taxon>Embryophyta</taxon>
        <taxon>Tracheophyta</taxon>
        <taxon>Spermatophyta</taxon>
        <taxon>Magnoliopsida</taxon>
        <taxon>eudicotyledons</taxon>
        <taxon>Gunneridae</taxon>
        <taxon>Pentapetalae</taxon>
        <taxon>rosids</taxon>
        <taxon>malvids</taxon>
        <taxon>Sapindales</taxon>
        <taxon>Sapindaceae</taxon>
        <taxon>Hippocastanoideae</taxon>
        <taxon>Acereae</taxon>
        <taxon>Acer</taxon>
    </lineage>
</organism>
<dbReference type="EMBL" id="JAJSOW010000101">
    <property type="protein sequence ID" value="KAI9182167.1"/>
    <property type="molecule type" value="Genomic_DNA"/>
</dbReference>
<gene>
    <name evidence="2" type="ORF">LWI28_022704</name>
</gene>
<keyword evidence="1" id="KW-1133">Transmembrane helix</keyword>
<evidence type="ECO:0000313" key="2">
    <source>
        <dbReference type="EMBL" id="KAI9182167.1"/>
    </source>
</evidence>
<comment type="caution">
    <text evidence="2">The sequence shown here is derived from an EMBL/GenBank/DDBJ whole genome shotgun (WGS) entry which is preliminary data.</text>
</comment>
<reference evidence="2" key="1">
    <citation type="journal article" date="2022" name="Plant J.">
        <title>Strategies of tolerance reflected in two North American maple genomes.</title>
        <authorList>
            <person name="McEvoy S.L."/>
            <person name="Sezen U.U."/>
            <person name="Trouern-Trend A."/>
            <person name="McMahon S.M."/>
            <person name="Schaberg P.G."/>
            <person name="Yang J."/>
            <person name="Wegrzyn J.L."/>
            <person name="Swenson N.G."/>
        </authorList>
    </citation>
    <scope>NUCLEOTIDE SEQUENCE</scope>
    <source>
        <strain evidence="2">91603</strain>
    </source>
</reference>
<sequence length="160" mass="16846">MSIEMMSLDDCCHHVFHSMKFCRLSLMAKDWLSLLLNGDDSLLLLLLSCSTVGVTIEEDDGAKGFDLRVFVVVCVISILGLNVVVCSSGDRSGGLVGGFCLMCLVVMLGFLGLVLVLGGGGFGDIGFSGGGDGLKGFLGFWVDSDGLVARDWIWVVGLGS</sequence>
<keyword evidence="1" id="KW-0812">Transmembrane</keyword>
<dbReference type="Proteomes" id="UP001064489">
    <property type="component" value="Chromosome 4"/>
</dbReference>
<protein>
    <recommendedName>
        <fullName evidence="4">Transmembrane protein</fullName>
    </recommendedName>
</protein>
<evidence type="ECO:0008006" key="4">
    <source>
        <dbReference type="Google" id="ProtNLM"/>
    </source>
</evidence>
<dbReference type="AlphaFoldDB" id="A0AAD5NVW7"/>
<proteinExistence type="predicted"/>
<evidence type="ECO:0000256" key="1">
    <source>
        <dbReference type="SAM" id="Phobius"/>
    </source>
</evidence>
<reference evidence="2" key="2">
    <citation type="submission" date="2023-02" db="EMBL/GenBank/DDBJ databases">
        <authorList>
            <person name="Swenson N.G."/>
            <person name="Wegrzyn J.L."/>
            <person name="Mcevoy S.L."/>
        </authorList>
    </citation>
    <scope>NUCLEOTIDE SEQUENCE</scope>
    <source>
        <strain evidence="2">91603</strain>
        <tissue evidence="2">Leaf</tissue>
    </source>
</reference>
<name>A0AAD5NVW7_ACENE</name>
<keyword evidence="3" id="KW-1185">Reference proteome</keyword>
<feature type="transmembrane region" description="Helical" evidence="1">
    <location>
        <begin position="95"/>
        <end position="117"/>
    </location>
</feature>
<feature type="transmembrane region" description="Helical" evidence="1">
    <location>
        <begin position="69"/>
        <end position="89"/>
    </location>
</feature>
<keyword evidence="1" id="KW-0472">Membrane</keyword>
<accession>A0AAD5NVW7</accession>
<evidence type="ECO:0000313" key="3">
    <source>
        <dbReference type="Proteomes" id="UP001064489"/>
    </source>
</evidence>